<comment type="caution">
    <text evidence="1">The sequence shown here is derived from an EMBL/GenBank/DDBJ whole genome shotgun (WGS) entry which is preliminary data.</text>
</comment>
<gene>
    <name evidence="1" type="ORF">RDWZM_001068</name>
</gene>
<accession>A0A9Q0MC44</accession>
<dbReference type="Proteomes" id="UP001142055">
    <property type="component" value="Chromosome 1"/>
</dbReference>
<keyword evidence="2" id="KW-1185">Reference proteome</keyword>
<protein>
    <submittedName>
        <fullName evidence="1">Uncharacterized protein</fullName>
    </submittedName>
</protein>
<dbReference type="EMBL" id="JAPWDV010000001">
    <property type="protein sequence ID" value="KAJ6222523.1"/>
    <property type="molecule type" value="Genomic_DNA"/>
</dbReference>
<reference evidence="1" key="1">
    <citation type="submission" date="2022-12" db="EMBL/GenBank/DDBJ databases">
        <title>Genome assemblies of Blomia tropicalis.</title>
        <authorList>
            <person name="Cui Y."/>
        </authorList>
    </citation>
    <scope>NUCLEOTIDE SEQUENCE</scope>
    <source>
        <tissue evidence="1">Adult mites</tissue>
    </source>
</reference>
<organism evidence="1 2">
    <name type="scientific">Blomia tropicalis</name>
    <name type="common">Mite</name>
    <dbReference type="NCBI Taxonomy" id="40697"/>
    <lineage>
        <taxon>Eukaryota</taxon>
        <taxon>Metazoa</taxon>
        <taxon>Ecdysozoa</taxon>
        <taxon>Arthropoda</taxon>
        <taxon>Chelicerata</taxon>
        <taxon>Arachnida</taxon>
        <taxon>Acari</taxon>
        <taxon>Acariformes</taxon>
        <taxon>Sarcoptiformes</taxon>
        <taxon>Astigmata</taxon>
        <taxon>Glycyphagoidea</taxon>
        <taxon>Echimyopodidae</taxon>
        <taxon>Blomia</taxon>
    </lineage>
</organism>
<sequence>MFDRIVLDHTIRLPIITTFTTTTTIITINNTNIHLNYNHHHYRRVRVHRSIIIVINIIVDHIIGSMSNMSFNGLRLGTNSQRVVNVDAINIIGPVPIDTRPISKEFKVGSLY</sequence>
<proteinExistence type="predicted"/>
<evidence type="ECO:0000313" key="1">
    <source>
        <dbReference type="EMBL" id="KAJ6222523.1"/>
    </source>
</evidence>
<name>A0A9Q0MC44_BLOTA</name>
<dbReference type="AlphaFoldDB" id="A0A9Q0MC44"/>
<evidence type="ECO:0000313" key="2">
    <source>
        <dbReference type="Proteomes" id="UP001142055"/>
    </source>
</evidence>